<dbReference type="InterPro" id="IPR000182">
    <property type="entry name" value="GNAT_dom"/>
</dbReference>
<keyword evidence="2" id="KW-0808">Transferase</keyword>
<reference evidence="2 3" key="1">
    <citation type="submission" date="2015-10" db="EMBL/GenBank/DDBJ databases">
        <title>Draft genome sequence of Streptomyces bungoensis DSM 41781, type strain for the species Streptomyces bungoensis.</title>
        <authorList>
            <person name="Ruckert C."/>
            <person name="Winkler A."/>
            <person name="Kalinowski J."/>
            <person name="Kampfer P."/>
            <person name="Glaeser S."/>
        </authorList>
    </citation>
    <scope>NUCLEOTIDE SEQUENCE [LARGE SCALE GENOMIC DNA]</scope>
    <source>
        <strain evidence="2 3">DSM 41781</strain>
    </source>
</reference>
<evidence type="ECO:0000259" key="1">
    <source>
        <dbReference type="PROSITE" id="PS51186"/>
    </source>
</evidence>
<dbReference type="InterPro" id="IPR016181">
    <property type="entry name" value="Acyl_CoA_acyltransferase"/>
</dbReference>
<dbReference type="SUPFAM" id="SSF55729">
    <property type="entry name" value="Acyl-CoA N-acyltransferases (Nat)"/>
    <property type="match status" value="1"/>
</dbReference>
<dbReference type="Gene3D" id="3.40.630.30">
    <property type="match status" value="1"/>
</dbReference>
<dbReference type="RefSeq" id="WP_061915662.1">
    <property type="nucleotide sequence ID" value="NZ_KQ948851.1"/>
</dbReference>
<accession>A0A101TCW3</accession>
<dbReference type="OrthoDB" id="3371202at2"/>
<comment type="caution">
    <text evidence="2">The sequence shown here is derived from an EMBL/GenBank/DDBJ whole genome shotgun (WGS) entry which is preliminary data.</text>
</comment>
<name>A0A101TCW3_9ACTN</name>
<organism evidence="2 3">
    <name type="scientific">Streptomyces bungoensis</name>
    <dbReference type="NCBI Taxonomy" id="285568"/>
    <lineage>
        <taxon>Bacteria</taxon>
        <taxon>Bacillati</taxon>
        <taxon>Actinomycetota</taxon>
        <taxon>Actinomycetes</taxon>
        <taxon>Kitasatosporales</taxon>
        <taxon>Streptomycetaceae</taxon>
        <taxon>Streptomyces</taxon>
    </lineage>
</organism>
<sequence length="189" mass="20318">MTDIRVVPYDALLPHSAALRSVYADAFCAPPWNEDEERADAFLARLGSDVRRPGFTAALAFDGPDIVGFATAWATPTPFPVDRCHPQAAAGLGPSRTEEWLCGAREIDELAVRSTVHGTGIAAGLLRAVTEDAPDGRAWLLTSLKSPRAMAFYRRQGWTQATHPSPDGHGIAVFLGPRHPARALAVQPL</sequence>
<evidence type="ECO:0000313" key="3">
    <source>
        <dbReference type="Proteomes" id="UP000053024"/>
    </source>
</evidence>
<dbReference type="AlphaFoldDB" id="A0A101TCW3"/>
<dbReference type="GO" id="GO:0016747">
    <property type="term" value="F:acyltransferase activity, transferring groups other than amino-acyl groups"/>
    <property type="evidence" value="ECO:0007669"/>
    <property type="project" value="InterPro"/>
</dbReference>
<dbReference type="STRING" id="285568.AQJ66_02450"/>
<dbReference type="PROSITE" id="PS51186">
    <property type="entry name" value="GNAT"/>
    <property type="match status" value="1"/>
</dbReference>
<dbReference type="Proteomes" id="UP000053024">
    <property type="component" value="Unassembled WGS sequence"/>
</dbReference>
<dbReference type="EMBL" id="LMWX01000003">
    <property type="protein sequence ID" value="KUN89944.1"/>
    <property type="molecule type" value="Genomic_DNA"/>
</dbReference>
<keyword evidence="3" id="KW-1185">Reference proteome</keyword>
<dbReference type="Pfam" id="PF00583">
    <property type="entry name" value="Acetyltransf_1"/>
    <property type="match status" value="1"/>
</dbReference>
<proteinExistence type="predicted"/>
<evidence type="ECO:0000313" key="2">
    <source>
        <dbReference type="EMBL" id="KUN89944.1"/>
    </source>
</evidence>
<protein>
    <submittedName>
        <fullName evidence="2">Acetyltransferase</fullName>
    </submittedName>
</protein>
<feature type="domain" description="N-acetyltransferase" evidence="1">
    <location>
        <begin position="4"/>
        <end position="180"/>
    </location>
</feature>
<gene>
    <name evidence="2" type="ORF">AQJ66_02450</name>
</gene>